<reference evidence="1 2" key="1">
    <citation type="submission" date="2020-12" db="EMBL/GenBank/DDBJ databases">
        <title>Sulforoseuscoccus oceanibium gen. nov., sp. nov., a representative of the phylum Verrucomicrobia with special cytoplasmic membrane, and proposal of Sulforoseuscoccusaceae fam. nov.</title>
        <authorList>
            <person name="Xi F."/>
        </authorList>
    </citation>
    <scope>NUCLEOTIDE SEQUENCE [LARGE SCALE GENOMIC DNA]</scope>
    <source>
        <strain evidence="1 2">T37</strain>
    </source>
</reference>
<dbReference type="AlphaFoldDB" id="A0A6B3L8M8"/>
<evidence type="ECO:0000313" key="2">
    <source>
        <dbReference type="Proteomes" id="UP000475117"/>
    </source>
</evidence>
<dbReference type="EMBL" id="CP066776">
    <property type="protein sequence ID" value="QQL46179.1"/>
    <property type="molecule type" value="Genomic_DNA"/>
</dbReference>
<sequence>MKPSTAIITCISALLILAGALSWYRGHQLPPYESPDSWDGLIAATHNDSTAWYHWLRRIETPHKRLTDTGLSLIATGLSIPLLAGFLHWHRRANPEHRKIRLVGFSIALELVLIPSNYVYLFRRYKRGDYPPWADSIAIPIVEYTVAYLILAGLMATVTLLALRNRTCADRISVQMPRGGVDWLRFTFLSGLTLLFALGIPAALSSGDIGVPLSTLGSITLMLLLLSAQSPHHVATAQRLNGDQQALADLQAKLYARRTGIAPRQP</sequence>
<evidence type="ECO:0000313" key="1">
    <source>
        <dbReference type="EMBL" id="QQL46179.1"/>
    </source>
</evidence>
<protein>
    <submittedName>
        <fullName evidence="1">Uncharacterized protein</fullName>
    </submittedName>
</protein>
<name>A0A6B3L8M8_9BACT</name>
<keyword evidence="2" id="KW-1185">Reference proteome</keyword>
<dbReference type="RefSeq" id="WP_164362927.1">
    <property type="nucleotide sequence ID" value="NZ_CP066776.1"/>
</dbReference>
<gene>
    <name evidence="1" type="ORF">G3M56_006250</name>
</gene>
<dbReference type="KEGG" id="soa:G3M56_006250"/>
<accession>A0A6B3L8M8</accession>
<dbReference type="Proteomes" id="UP000475117">
    <property type="component" value="Chromosome"/>
</dbReference>
<organism evidence="1 2">
    <name type="scientific">Sulfuriroseicoccus oceanibius</name>
    <dbReference type="NCBI Taxonomy" id="2707525"/>
    <lineage>
        <taxon>Bacteria</taxon>
        <taxon>Pseudomonadati</taxon>
        <taxon>Verrucomicrobiota</taxon>
        <taxon>Verrucomicrobiia</taxon>
        <taxon>Verrucomicrobiales</taxon>
        <taxon>Verrucomicrobiaceae</taxon>
        <taxon>Sulfuriroseicoccus</taxon>
    </lineage>
</organism>
<proteinExistence type="predicted"/>